<accession>A0ABT6KTT3</accession>
<comment type="caution">
    <text evidence="1">The sequence shown here is derived from an EMBL/GenBank/DDBJ whole genome shotgun (WGS) entry which is preliminary data.</text>
</comment>
<dbReference type="Gene3D" id="1.10.1220.170">
    <property type="match status" value="1"/>
</dbReference>
<protein>
    <submittedName>
        <fullName evidence="1">CheY-like chemotaxis protein</fullName>
    </submittedName>
</protein>
<dbReference type="EMBL" id="JARXVE010000001">
    <property type="protein sequence ID" value="MDH6194059.1"/>
    <property type="molecule type" value="Genomic_DNA"/>
</dbReference>
<gene>
    <name evidence="1" type="ORF">M2272_000680</name>
</gene>
<evidence type="ECO:0000313" key="2">
    <source>
        <dbReference type="Proteomes" id="UP001160130"/>
    </source>
</evidence>
<name>A0ABT6KTT3_9MYCO</name>
<dbReference type="Proteomes" id="UP001160130">
    <property type="component" value="Unassembled WGS sequence"/>
</dbReference>
<proteinExistence type="predicted"/>
<dbReference type="RefSeq" id="WP_280830710.1">
    <property type="nucleotide sequence ID" value="NZ_JARXVE010000001.1"/>
</dbReference>
<organism evidence="1 2">
    <name type="scientific">Mycolicibacterium frederiksbergense</name>
    <dbReference type="NCBI Taxonomy" id="117567"/>
    <lineage>
        <taxon>Bacteria</taxon>
        <taxon>Bacillati</taxon>
        <taxon>Actinomycetota</taxon>
        <taxon>Actinomycetes</taxon>
        <taxon>Mycobacteriales</taxon>
        <taxon>Mycobacteriaceae</taxon>
        <taxon>Mycolicibacterium</taxon>
    </lineage>
</organism>
<sequence>MSREAADDDPDNLAVLAELLNGGDLSATQQCAVHDAIADSMIEGATLGRESMLRLIELAAGRVTFDQCKTQALQAHTSTTDHELTLADADYAAGNTISGQELRERYGLP</sequence>
<keyword evidence="2" id="KW-1185">Reference proteome</keyword>
<evidence type="ECO:0000313" key="1">
    <source>
        <dbReference type="EMBL" id="MDH6194059.1"/>
    </source>
</evidence>
<reference evidence="1 2" key="1">
    <citation type="submission" date="2023-04" db="EMBL/GenBank/DDBJ databases">
        <title>Forest soil microbial communities from Buena Vista Peninsula, Colon Province, Panama.</title>
        <authorList>
            <person name="Bouskill N."/>
        </authorList>
    </citation>
    <scope>NUCLEOTIDE SEQUENCE [LARGE SCALE GENOMIC DNA]</scope>
    <source>
        <strain evidence="1 2">AC80</strain>
    </source>
</reference>